<dbReference type="AlphaFoldDB" id="A0AAD4EA35"/>
<organism evidence="2 3">
    <name type="scientific">Suillus fuscotomentosus</name>
    <dbReference type="NCBI Taxonomy" id="1912939"/>
    <lineage>
        <taxon>Eukaryota</taxon>
        <taxon>Fungi</taxon>
        <taxon>Dikarya</taxon>
        <taxon>Basidiomycota</taxon>
        <taxon>Agaricomycotina</taxon>
        <taxon>Agaricomycetes</taxon>
        <taxon>Agaricomycetidae</taxon>
        <taxon>Boletales</taxon>
        <taxon>Suillineae</taxon>
        <taxon>Suillaceae</taxon>
        <taxon>Suillus</taxon>
    </lineage>
</organism>
<keyword evidence="1" id="KW-0472">Membrane</keyword>
<dbReference type="EMBL" id="JABBWK010000017">
    <property type="protein sequence ID" value="KAG1902375.1"/>
    <property type="molecule type" value="Genomic_DNA"/>
</dbReference>
<dbReference type="GeneID" id="64665028"/>
<feature type="transmembrane region" description="Helical" evidence="1">
    <location>
        <begin position="250"/>
        <end position="268"/>
    </location>
</feature>
<sequence>MASTELATERAMYVGNTISTAVYGGNLFLYAYSTYLLTSRTSEIKQVQHRIFYICFGGILLLLLTISIASNNAFCELMWIERRNYPGGPPAFFASNLAAWYNVFGTSAVSLANMMTDGLLLYRCYIIWESRLPVIVIPAIIYLGSATMAVMMVIESAMPMSSLWQGLTAQFGISWVALTVSFNIIVTTLIFSRLLFFYRRVRSVLDDEQRIFYTGIMAILVESALPFTVLGIACFATYIQGIPSATAVEIVWAAFVVLTPQLIILRIASGVAWSKDMASNITQTTLHATFHHNSASTSSSSDMNSKNP</sequence>
<comment type="caution">
    <text evidence="2">The sequence shown here is derived from an EMBL/GenBank/DDBJ whole genome shotgun (WGS) entry which is preliminary data.</text>
</comment>
<dbReference type="RefSeq" id="XP_041227950.1">
    <property type="nucleotide sequence ID" value="XM_041370730.1"/>
</dbReference>
<keyword evidence="3" id="KW-1185">Reference proteome</keyword>
<feature type="transmembrane region" description="Helical" evidence="1">
    <location>
        <begin position="174"/>
        <end position="198"/>
    </location>
</feature>
<keyword evidence="1" id="KW-1133">Transmembrane helix</keyword>
<feature type="transmembrane region" description="Helical" evidence="1">
    <location>
        <begin position="99"/>
        <end position="122"/>
    </location>
</feature>
<dbReference type="Proteomes" id="UP001195769">
    <property type="component" value="Unassembled WGS sequence"/>
</dbReference>
<name>A0AAD4EA35_9AGAM</name>
<proteinExistence type="predicted"/>
<feature type="transmembrane region" description="Helical" evidence="1">
    <location>
        <begin position="134"/>
        <end position="154"/>
    </location>
</feature>
<gene>
    <name evidence="2" type="ORF">F5891DRAFT_162036</name>
</gene>
<evidence type="ECO:0000256" key="1">
    <source>
        <dbReference type="SAM" id="Phobius"/>
    </source>
</evidence>
<feature type="transmembrane region" description="Helical" evidence="1">
    <location>
        <begin position="20"/>
        <end position="38"/>
    </location>
</feature>
<feature type="transmembrane region" description="Helical" evidence="1">
    <location>
        <begin position="210"/>
        <end position="238"/>
    </location>
</feature>
<protein>
    <submittedName>
        <fullName evidence="2">Uncharacterized protein</fullName>
    </submittedName>
</protein>
<reference evidence="2" key="1">
    <citation type="journal article" date="2020" name="New Phytol.">
        <title>Comparative genomics reveals dynamic genome evolution in host specialist ectomycorrhizal fungi.</title>
        <authorList>
            <person name="Lofgren L.A."/>
            <person name="Nguyen N.H."/>
            <person name="Vilgalys R."/>
            <person name="Ruytinx J."/>
            <person name="Liao H.L."/>
            <person name="Branco S."/>
            <person name="Kuo A."/>
            <person name="LaButti K."/>
            <person name="Lipzen A."/>
            <person name="Andreopoulos W."/>
            <person name="Pangilinan J."/>
            <person name="Riley R."/>
            <person name="Hundley H."/>
            <person name="Na H."/>
            <person name="Barry K."/>
            <person name="Grigoriev I.V."/>
            <person name="Stajich J.E."/>
            <person name="Kennedy P.G."/>
        </authorList>
    </citation>
    <scope>NUCLEOTIDE SEQUENCE</scope>
    <source>
        <strain evidence="2">FC203</strain>
    </source>
</reference>
<evidence type="ECO:0000313" key="3">
    <source>
        <dbReference type="Proteomes" id="UP001195769"/>
    </source>
</evidence>
<keyword evidence="1" id="KW-0812">Transmembrane</keyword>
<accession>A0AAD4EA35</accession>
<evidence type="ECO:0000313" key="2">
    <source>
        <dbReference type="EMBL" id="KAG1902375.1"/>
    </source>
</evidence>
<feature type="transmembrane region" description="Helical" evidence="1">
    <location>
        <begin position="50"/>
        <end position="69"/>
    </location>
</feature>